<dbReference type="KEGG" id="tsph:KIH39_08405"/>
<dbReference type="EMBL" id="CP074694">
    <property type="protein sequence ID" value="QVL33913.1"/>
    <property type="molecule type" value="Genomic_DNA"/>
</dbReference>
<protein>
    <submittedName>
        <fullName evidence="4">Tetratricopeptide repeat protein</fullName>
    </submittedName>
</protein>
<dbReference type="InterPro" id="IPR050498">
    <property type="entry name" value="Ycf3"/>
</dbReference>
<organism evidence="4 5">
    <name type="scientific">Telmatocola sphagniphila</name>
    <dbReference type="NCBI Taxonomy" id="1123043"/>
    <lineage>
        <taxon>Bacteria</taxon>
        <taxon>Pseudomonadati</taxon>
        <taxon>Planctomycetota</taxon>
        <taxon>Planctomycetia</taxon>
        <taxon>Gemmatales</taxon>
        <taxon>Gemmataceae</taxon>
    </lineage>
</organism>
<dbReference type="AlphaFoldDB" id="A0A8E6B8M4"/>
<dbReference type="RefSeq" id="WP_213498889.1">
    <property type="nucleotide sequence ID" value="NZ_CP074694.1"/>
</dbReference>
<dbReference type="PANTHER" id="PTHR44858:SF1">
    <property type="entry name" value="UDP-N-ACETYLGLUCOSAMINE--PEPTIDE N-ACETYLGLUCOSAMINYLTRANSFERASE SPINDLY-RELATED"/>
    <property type="match status" value="1"/>
</dbReference>
<feature type="repeat" description="TPR" evidence="3">
    <location>
        <begin position="198"/>
        <end position="231"/>
    </location>
</feature>
<dbReference type="Pfam" id="PF13181">
    <property type="entry name" value="TPR_8"/>
    <property type="match status" value="2"/>
</dbReference>
<dbReference type="Gene3D" id="1.25.40.10">
    <property type="entry name" value="Tetratricopeptide repeat domain"/>
    <property type="match status" value="2"/>
</dbReference>
<dbReference type="PROSITE" id="PS50005">
    <property type="entry name" value="TPR"/>
    <property type="match status" value="2"/>
</dbReference>
<dbReference type="SUPFAM" id="SSF48452">
    <property type="entry name" value="TPR-like"/>
    <property type="match status" value="1"/>
</dbReference>
<evidence type="ECO:0000313" key="5">
    <source>
        <dbReference type="Proteomes" id="UP000676194"/>
    </source>
</evidence>
<gene>
    <name evidence="4" type="ORF">KIH39_08405</name>
</gene>
<dbReference type="Proteomes" id="UP000676194">
    <property type="component" value="Chromosome"/>
</dbReference>
<evidence type="ECO:0000256" key="3">
    <source>
        <dbReference type="PROSITE-ProRule" id="PRU00339"/>
    </source>
</evidence>
<evidence type="ECO:0000256" key="1">
    <source>
        <dbReference type="ARBA" id="ARBA00022737"/>
    </source>
</evidence>
<keyword evidence="5" id="KW-1185">Reference proteome</keyword>
<feature type="repeat" description="TPR" evidence="3">
    <location>
        <begin position="300"/>
        <end position="333"/>
    </location>
</feature>
<dbReference type="PANTHER" id="PTHR44858">
    <property type="entry name" value="TETRATRICOPEPTIDE REPEAT PROTEIN 6"/>
    <property type="match status" value="1"/>
</dbReference>
<proteinExistence type="predicted"/>
<reference evidence="4" key="1">
    <citation type="submission" date="2021-05" db="EMBL/GenBank/DDBJ databases">
        <title>Complete genome sequence of the cellulolytic planctomycete Telmatocola sphagniphila SP2T and characterization of the first cellulase from planctomycetes.</title>
        <authorList>
            <person name="Rakitin A.L."/>
            <person name="Beletsky A.V."/>
            <person name="Naumoff D.G."/>
            <person name="Kulichevskaya I.S."/>
            <person name="Mardanov A.V."/>
            <person name="Ravin N.V."/>
            <person name="Dedysh S.N."/>
        </authorList>
    </citation>
    <scope>NUCLEOTIDE SEQUENCE</scope>
    <source>
        <strain evidence="4">SP2T</strain>
    </source>
</reference>
<accession>A0A8E6B8M4</accession>
<evidence type="ECO:0000313" key="4">
    <source>
        <dbReference type="EMBL" id="QVL33913.1"/>
    </source>
</evidence>
<dbReference type="Pfam" id="PF00515">
    <property type="entry name" value="TPR_1"/>
    <property type="match status" value="1"/>
</dbReference>
<dbReference type="PROSITE" id="PS50293">
    <property type="entry name" value="TPR_REGION"/>
    <property type="match status" value="1"/>
</dbReference>
<name>A0A8E6B8M4_9BACT</name>
<keyword evidence="1" id="KW-0677">Repeat</keyword>
<sequence length="345" mass="38858">MDSVSESIAIYKYIGDYLSLDKEKQLLFLNHMTDVRKKGGRIYGPSYTSILQLNTTDPRESLDIIGTALLNLKGGASSESYWQIKRKLHSDPVKPGNFRFMASCRYLWFPHGGSLEMSFGRQDLIVSASQNENGTSTSCELTNQDEWGFTFEVSRMVAEQCWRLLLPEIVQSGALSEVVTVPTWPQKFEQYRVPYLSALPDSTMGHQHFAKQEYSEAIASYDKAIAINPYDPINFGHRAQCHFIKGQLDLAYIDASMSMQLNPTDPFNYWMRSQCLRNSGKPDLAVEDAAKAVLLDPANPNMFIGRGTIFQDLGKTEEARADYRKALQLDPSSTTATTLLMKLNT</sequence>
<dbReference type="InterPro" id="IPR019734">
    <property type="entry name" value="TPR_rpt"/>
</dbReference>
<keyword evidence="2 3" id="KW-0802">TPR repeat</keyword>
<evidence type="ECO:0000256" key="2">
    <source>
        <dbReference type="ARBA" id="ARBA00022803"/>
    </source>
</evidence>
<dbReference type="SMART" id="SM00028">
    <property type="entry name" value="TPR"/>
    <property type="match status" value="4"/>
</dbReference>
<dbReference type="InterPro" id="IPR011990">
    <property type="entry name" value="TPR-like_helical_dom_sf"/>
</dbReference>